<dbReference type="Gene3D" id="3.40.50.12780">
    <property type="entry name" value="N-terminal domain of ligase-like"/>
    <property type="match status" value="1"/>
</dbReference>
<dbReference type="InterPro" id="IPR042099">
    <property type="entry name" value="ANL_N_sf"/>
</dbReference>
<dbReference type="EMBL" id="BPWL01000004">
    <property type="protein sequence ID" value="GJJ09091.1"/>
    <property type="molecule type" value="Genomic_DNA"/>
</dbReference>
<evidence type="ECO:0000313" key="3">
    <source>
        <dbReference type="Proteomes" id="UP001050691"/>
    </source>
</evidence>
<dbReference type="InterPro" id="IPR000873">
    <property type="entry name" value="AMP-dep_synth/lig_dom"/>
</dbReference>
<evidence type="ECO:0000259" key="1">
    <source>
        <dbReference type="Pfam" id="PF00501"/>
    </source>
</evidence>
<dbReference type="SUPFAM" id="SSF56801">
    <property type="entry name" value="Acetyl-CoA synthetase-like"/>
    <property type="match status" value="1"/>
</dbReference>
<dbReference type="AlphaFoldDB" id="A0AAV5A351"/>
<dbReference type="Pfam" id="PF23562">
    <property type="entry name" value="AMP-binding_C_3"/>
    <property type="match status" value="1"/>
</dbReference>
<protein>
    <recommendedName>
        <fullName evidence="1">AMP-dependent synthetase/ligase domain-containing protein</fullName>
    </recommendedName>
</protein>
<organism evidence="2 3">
    <name type="scientific">Clathrus columnatus</name>
    <dbReference type="NCBI Taxonomy" id="1419009"/>
    <lineage>
        <taxon>Eukaryota</taxon>
        <taxon>Fungi</taxon>
        <taxon>Dikarya</taxon>
        <taxon>Basidiomycota</taxon>
        <taxon>Agaricomycotina</taxon>
        <taxon>Agaricomycetes</taxon>
        <taxon>Phallomycetidae</taxon>
        <taxon>Phallales</taxon>
        <taxon>Clathraceae</taxon>
        <taxon>Clathrus</taxon>
    </lineage>
</organism>
<evidence type="ECO:0000313" key="2">
    <source>
        <dbReference type="EMBL" id="GJJ09091.1"/>
    </source>
</evidence>
<dbReference type="PANTHER" id="PTHR24096">
    <property type="entry name" value="LONG-CHAIN-FATTY-ACID--COA LIGASE"/>
    <property type="match status" value="1"/>
</dbReference>
<reference evidence="2" key="1">
    <citation type="submission" date="2021-10" db="EMBL/GenBank/DDBJ databases">
        <title>De novo Genome Assembly of Clathrus columnatus (Basidiomycota, Fungi) Using Illumina and Nanopore Sequence Data.</title>
        <authorList>
            <person name="Ogiso-Tanaka E."/>
            <person name="Itagaki H."/>
            <person name="Hosoya T."/>
            <person name="Hosaka K."/>
        </authorList>
    </citation>
    <scope>NUCLEOTIDE SEQUENCE</scope>
    <source>
        <strain evidence="2">MO-923</strain>
    </source>
</reference>
<feature type="domain" description="AMP-dependent synthetase/ligase" evidence="1">
    <location>
        <begin position="14"/>
        <end position="320"/>
    </location>
</feature>
<dbReference type="Proteomes" id="UP001050691">
    <property type="component" value="Unassembled WGS sequence"/>
</dbReference>
<proteinExistence type="predicted"/>
<dbReference type="Pfam" id="PF00501">
    <property type="entry name" value="AMP-binding"/>
    <property type="match status" value="1"/>
</dbReference>
<accession>A0AAV5A351</accession>
<dbReference type="GO" id="GO:0016405">
    <property type="term" value="F:CoA-ligase activity"/>
    <property type="evidence" value="ECO:0007669"/>
    <property type="project" value="TreeGrafter"/>
</dbReference>
<sequence length="598" mass="67019">MSYRYMNHLTNLHKTVRAKPEYAAFKVPADNKSGWRDITYKEFWDDVTRLAVCWSKWLNTNGEKRGKVVGLWMAGETYTDALHIFSLLRVGYIPCLMWTYIKDVDVIQSQFEEANARIVACDTKIVEGWKQLEKAGIKVIPFSTFEEIIENASPTVDLSILPPLDVYGNGDDIILIAHSSGSTSGRPKVVKWTRRWIDANAQKSQIIGKHQKTQVMIRGGSFCNTSQIIGSLGIFLHAQCIVLTPTLVWEADELANIITQYDILEKAKTSVLLRERLKTLNSLTYMGGPLGARAVESANEMGIKIICGFGSTEVGAVMSGQPVPGRPLLLKFCSKFDCELIPVKDENGDNTTLHELVVLPTSPDCPIPALRDPMDGKYHTKDLFEIVEDGYIPRGRKSDSLLLDNYALCDAKYIEDKISYLCRDLLSSFVVVGQGRPCPALLAEPQDESNITSTIFRKTLLTRLEPLNSSKIMGYQHERIKPECVIILPKGSLPILPGKETVVRSKAESMFKEMLDRMIPYPTEISLKHAMGTCFDLRQIKTVLIISKWIYISVSGYLSPEKIMEYGRATCSLGSSLQYLTPPYEAADIQHNEENGKT</sequence>
<name>A0AAV5A351_9AGAM</name>
<gene>
    <name evidence="2" type="ORF">Clacol_003313</name>
</gene>
<keyword evidence="3" id="KW-1185">Reference proteome</keyword>
<comment type="caution">
    <text evidence="2">The sequence shown here is derived from an EMBL/GenBank/DDBJ whole genome shotgun (WGS) entry which is preliminary data.</text>
</comment>